<organism evidence="2 3">
    <name type="scientific">Lactobacillus phage LP65</name>
    <dbReference type="NCBI Taxonomy" id="2892344"/>
    <lineage>
        <taxon>Viruses</taxon>
        <taxon>Duplodnaviria</taxon>
        <taxon>Heunggongvirae</taxon>
        <taxon>Uroviricota</taxon>
        <taxon>Caudoviricetes</taxon>
        <taxon>Herelleviridae</taxon>
        <taxon>Salchichonvirus</taxon>
        <taxon>Salchichonvirus LP65</taxon>
    </lineage>
</organism>
<name>Q5ULR7_9CAUD</name>
<evidence type="ECO:0000313" key="2">
    <source>
        <dbReference type="EMBL" id="AAV35867.1"/>
    </source>
</evidence>
<accession>Q5ULR7</accession>
<keyword evidence="1" id="KW-0812">Transmembrane</keyword>
<dbReference type="EMBL" id="AY682195">
    <property type="protein sequence ID" value="AAV35867.1"/>
    <property type="molecule type" value="Genomic_DNA"/>
</dbReference>
<dbReference type="Proteomes" id="UP000002117">
    <property type="component" value="Segment"/>
</dbReference>
<evidence type="ECO:0000313" key="3">
    <source>
        <dbReference type="Proteomes" id="UP000002117"/>
    </source>
</evidence>
<keyword evidence="3" id="KW-1185">Reference proteome</keyword>
<protein>
    <submittedName>
        <fullName evidence="2">Orf47</fullName>
    </submittedName>
</protein>
<sequence>MLLYLSVIVVYSLELICGVISDTNMINKANRQESGVVSQENFISMLIEYVVRWSTFMLTDTVIMLILGLLTNMQFLYVILSGVLVVLSYKLGGLVAQKYLKSAVEERYKSQLAEASKAKDDYEAGKINAAQYDQIIKNIK</sequence>
<keyword evidence="1" id="KW-0472">Membrane</keyword>
<dbReference type="RefSeq" id="YP_164682.1">
    <property type="nucleotide sequence ID" value="NC_006565.1"/>
</dbReference>
<feature type="transmembrane region" description="Helical" evidence="1">
    <location>
        <begin position="75"/>
        <end position="92"/>
    </location>
</feature>
<dbReference type="KEGG" id="vg:3197411"/>
<reference evidence="2 3" key="1">
    <citation type="journal article" date="2004" name="J. Bacteriol.">
        <title>Lactobacillus plantarum bacteriophage LP65: a new member of the SPO1-like genus of the family Myoviridae.</title>
        <authorList>
            <person name="Chibani-Chennoufi S."/>
            <person name="Dillmann M.L."/>
            <person name="Marvin-Guy L."/>
            <person name="Rami-Shojaei S."/>
            <person name="Brussow H."/>
        </authorList>
    </citation>
    <scope>NUCLEOTIDE SEQUENCE</scope>
</reference>
<feature type="transmembrane region" description="Helical" evidence="1">
    <location>
        <begin position="6"/>
        <end position="25"/>
    </location>
</feature>
<evidence type="ECO:0000256" key="1">
    <source>
        <dbReference type="SAM" id="Phobius"/>
    </source>
</evidence>
<feature type="transmembrane region" description="Helical" evidence="1">
    <location>
        <begin position="46"/>
        <end position="69"/>
    </location>
</feature>
<proteinExistence type="predicted"/>
<keyword evidence="1" id="KW-1133">Transmembrane helix</keyword>
<gene>
    <name evidence="2" type="ORF">orf47</name>
</gene>